<feature type="domain" description="VOC" evidence="2">
    <location>
        <begin position="11"/>
        <end position="130"/>
    </location>
</feature>
<gene>
    <name evidence="3" type="ORF">D7S86_16740</name>
</gene>
<protein>
    <submittedName>
        <fullName evidence="3">Metapyrocatechase</fullName>
    </submittedName>
</protein>
<dbReference type="InterPro" id="IPR029068">
    <property type="entry name" value="Glyas_Bleomycin-R_OHBP_Dase"/>
</dbReference>
<feature type="region of interest" description="Disordered" evidence="1">
    <location>
        <begin position="97"/>
        <end position="117"/>
    </location>
</feature>
<proteinExistence type="predicted"/>
<dbReference type="InterPro" id="IPR037523">
    <property type="entry name" value="VOC_core"/>
</dbReference>
<comment type="caution">
    <text evidence="3">The sequence shown here is derived from an EMBL/GenBank/DDBJ whole genome shotgun (WGS) entry which is preliminary data.</text>
</comment>
<evidence type="ECO:0000256" key="1">
    <source>
        <dbReference type="SAM" id="MobiDB-lite"/>
    </source>
</evidence>
<dbReference type="Pfam" id="PF00903">
    <property type="entry name" value="Glyoxalase"/>
    <property type="match status" value="1"/>
</dbReference>
<dbReference type="Gene3D" id="3.10.180.10">
    <property type="entry name" value="2,3-Dihydroxybiphenyl 1,2-Dioxygenase, domain 1"/>
    <property type="match status" value="2"/>
</dbReference>
<sequence length="321" mass="35329">MTSHRRHDRLGIHSIGEFHMTVPSLDEARRFYTAFGLDVQPDGERGLLIRTFGSPHVWGRLREGARKKFDWLTLHCFADDLDALRSRAIAAGVETIAPPSDANSDSDSDSNSSGFWIRNPDGVPLQIRPGVKTTLDEASHTSPPLPVDGTRCAPYRRVTQQVRPTRLSHIAFATASVPAQIDFCERVLGLRLSDRSGDGVAFIHAPHGGDHHLFAMAMSSGPALHHLSWDVPTVEEVGLGSMQMAAAGYKNGWGLGRHVLGSNYFYYVQDPWGSFSEFSATLDYIPASVDWVAQDHAPEDSMYLWGPDLPPIFFANSEHGA</sequence>
<accession>A0A494XRY5</accession>
<dbReference type="AlphaFoldDB" id="A0A494XRY5"/>
<evidence type="ECO:0000259" key="2">
    <source>
        <dbReference type="PROSITE" id="PS51819"/>
    </source>
</evidence>
<organism evidence="3 4">
    <name type="scientific">Pararobbsia silviterrae</name>
    <dbReference type="NCBI Taxonomy" id="1792498"/>
    <lineage>
        <taxon>Bacteria</taxon>
        <taxon>Pseudomonadati</taxon>
        <taxon>Pseudomonadota</taxon>
        <taxon>Betaproteobacteria</taxon>
        <taxon>Burkholderiales</taxon>
        <taxon>Burkholderiaceae</taxon>
        <taxon>Pararobbsia</taxon>
    </lineage>
</organism>
<feature type="compositionally biased region" description="Low complexity" evidence="1">
    <location>
        <begin position="97"/>
        <end position="113"/>
    </location>
</feature>
<dbReference type="InterPro" id="IPR004360">
    <property type="entry name" value="Glyas_Fos-R_dOase_dom"/>
</dbReference>
<evidence type="ECO:0000313" key="3">
    <source>
        <dbReference type="EMBL" id="RKP53365.1"/>
    </source>
</evidence>
<evidence type="ECO:0000313" key="4">
    <source>
        <dbReference type="Proteomes" id="UP000270342"/>
    </source>
</evidence>
<reference evidence="3 4" key="1">
    <citation type="submission" date="2018-10" db="EMBL/GenBank/DDBJ databases">
        <title>Robbsia sp. DHC34, isolated from soil.</title>
        <authorList>
            <person name="Gao Z.-H."/>
            <person name="Qiu L.-H."/>
        </authorList>
    </citation>
    <scope>NUCLEOTIDE SEQUENCE [LARGE SCALE GENOMIC DNA]</scope>
    <source>
        <strain evidence="3 4">DHC34</strain>
    </source>
</reference>
<dbReference type="SUPFAM" id="SSF54593">
    <property type="entry name" value="Glyoxalase/Bleomycin resistance protein/Dihydroxybiphenyl dioxygenase"/>
    <property type="match status" value="1"/>
</dbReference>
<dbReference type="EMBL" id="RBZU01000007">
    <property type="protein sequence ID" value="RKP53365.1"/>
    <property type="molecule type" value="Genomic_DNA"/>
</dbReference>
<feature type="domain" description="VOC" evidence="2">
    <location>
        <begin position="166"/>
        <end position="281"/>
    </location>
</feature>
<name>A0A494XRY5_9BURK</name>
<dbReference type="RefSeq" id="WP_121087994.1">
    <property type="nucleotide sequence ID" value="NZ_RBZU01000007.1"/>
</dbReference>
<keyword evidence="4" id="KW-1185">Reference proteome</keyword>
<dbReference type="PROSITE" id="PS51819">
    <property type="entry name" value="VOC"/>
    <property type="match status" value="2"/>
</dbReference>
<dbReference type="OrthoDB" id="8676366at2"/>
<dbReference type="Proteomes" id="UP000270342">
    <property type="component" value="Unassembled WGS sequence"/>
</dbReference>